<dbReference type="SUPFAM" id="SSF51735">
    <property type="entry name" value="NAD(P)-binding Rossmann-fold domains"/>
    <property type="match status" value="1"/>
</dbReference>
<accession>A0ABR4BC13</accession>
<dbReference type="InterPro" id="IPR002347">
    <property type="entry name" value="SDR_fam"/>
</dbReference>
<keyword evidence="4" id="KW-1185">Reference proteome</keyword>
<evidence type="ECO:0008006" key="5">
    <source>
        <dbReference type="Google" id="ProtNLM"/>
    </source>
</evidence>
<reference evidence="3 4" key="1">
    <citation type="submission" date="2024-09" db="EMBL/GenBank/DDBJ databases">
        <title>Rethinking Asexuality: The Enigmatic Case of Functional Sexual Genes in Lepraria (Stereocaulaceae).</title>
        <authorList>
            <person name="Doellman M."/>
            <person name="Sun Y."/>
            <person name="Barcenas-Pena A."/>
            <person name="Lumbsch H.T."/>
            <person name="Grewe F."/>
        </authorList>
    </citation>
    <scope>NUCLEOTIDE SEQUENCE [LARGE SCALE GENOMIC DNA]</scope>
    <source>
        <strain evidence="3 4">Grewe 0041</strain>
    </source>
</reference>
<keyword evidence="1" id="KW-0560">Oxidoreductase</keyword>
<gene>
    <name evidence="3" type="ORF">ABVK25_004784</name>
</gene>
<dbReference type="Gene3D" id="3.40.50.720">
    <property type="entry name" value="NAD(P)-binding Rossmann-like Domain"/>
    <property type="match status" value="1"/>
</dbReference>
<dbReference type="EMBL" id="JBHFEH010000013">
    <property type="protein sequence ID" value="KAL2054962.1"/>
    <property type="molecule type" value="Genomic_DNA"/>
</dbReference>
<organism evidence="3 4">
    <name type="scientific">Lepraria finkii</name>
    <dbReference type="NCBI Taxonomy" id="1340010"/>
    <lineage>
        <taxon>Eukaryota</taxon>
        <taxon>Fungi</taxon>
        <taxon>Dikarya</taxon>
        <taxon>Ascomycota</taxon>
        <taxon>Pezizomycotina</taxon>
        <taxon>Lecanoromycetes</taxon>
        <taxon>OSLEUM clade</taxon>
        <taxon>Lecanoromycetidae</taxon>
        <taxon>Lecanorales</taxon>
        <taxon>Lecanorineae</taxon>
        <taxon>Stereocaulaceae</taxon>
        <taxon>Lepraria</taxon>
    </lineage>
</organism>
<evidence type="ECO:0000256" key="1">
    <source>
        <dbReference type="ARBA" id="ARBA00023002"/>
    </source>
</evidence>
<sequence length="328" mass="36200">MAHLITGNKFDPNKDIPDLSGKVYVVTGGTAGIGFGITAHLLQHNASKIILLSQKEEHAEEAEEELKKYGDNSRVHWVQCDLKDLKQTNEVAKQLKSEQQIDGLICNAGEGVGKYNVTLDGLDSHFQVNHLSQMLLTLTLLPNLQSKPHSRLVLQSSDLHRAALSSTTFTSVDEINTDLGPNSLYARTKLAQILFVRALVRRMENNEPGFQSPKYNGPWINATHPGGVNTDQQEQAVEAYGTKGKLGVKAVRPFLKDPVDEGCRPALFAATSEDVAKEGIQGQYIVPDRKVTEPSKQARGEELGENLWRLSEQILQEKLGSLPYKQGR</sequence>
<dbReference type="Proteomes" id="UP001590951">
    <property type="component" value="Unassembled WGS sequence"/>
</dbReference>
<evidence type="ECO:0000313" key="3">
    <source>
        <dbReference type="EMBL" id="KAL2054962.1"/>
    </source>
</evidence>
<name>A0ABR4BC13_9LECA</name>
<comment type="caution">
    <text evidence="3">The sequence shown here is derived from an EMBL/GenBank/DDBJ whole genome shotgun (WGS) entry which is preliminary data.</text>
</comment>
<dbReference type="InterPro" id="IPR036291">
    <property type="entry name" value="NAD(P)-bd_dom_sf"/>
</dbReference>
<dbReference type="PANTHER" id="PTHR43157">
    <property type="entry name" value="PHOSPHATIDYLINOSITOL-GLYCAN BIOSYNTHESIS CLASS F PROTEIN-RELATED"/>
    <property type="match status" value="1"/>
</dbReference>
<dbReference type="PRINTS" id="PR00081">
    <property type="entry name" value="GDHRDH"/>
</dbReference>
<evidence type="ECO:0000256" key="2">
    <source>
        <dbReference type="SAM" id="Coils"/>
    </source>
</evidence>
<dbReference type="PANTHER" id="PTHR43157:SF31">
    <property type="entry name" value="PHOSPHATIDYLINOSITOL-GLYCAN BIOSYNTHESIS CLASS F PROTEIN"/>
    <property type="match status" value="1"/>
</dbReference>
<evidence type="ECO:0000313" key="4">
    <source>
        <dbReference type="Proteomes" id="UP001590951"/>
    </source>
</evidence>
<keyword evidence="2" id="KW-0175">Coiled coil</keyword>
<proteinExistence type="predicted"/>
<protein>
    <recommendedName>
        <fullName evidence="5">NAD(P)-binding protein</fullName>
    </recommendedName>
</protein>
<feature type="coiled-coil region" evidence="2">
    <location>
        <begin position="52"/>
        <end position="102"/>
    </location>
</feature>
<dbReference type="Pfam" id="PF00106">
    <property type="entry name" value="adh_short"/>
    <property type="match status" value="1"/>
</dbReference>